<evidence type="ECO:0000313" key="4">
    <source>
        <dbReference type="Proteomes" id="UP000708208"/>
    </source>
</evidence>
<feature type="compositionally biased region" description="Polar residues" evidence="1">
    <location>
        <begin position="388"/>
        <end position="400"/>
    </location>
</feature>
<sequence length="986" mass="111191">MTSGSGAENFLGTWKIFECIDISPCVKPKPENVEGTVFVLQDNGEIRWEIPSNVDPCFPLFLCDCFEVVYSFVGVSVQMGAVSGHMFEFWVDRPVSRDMMRLTFEGWCILNCQQVSASQPQLDFSYSLLTALTEGFFSDIDLVLDSTQYRRDCSLMPAYKPYLHKEFKLHSVILKLSGTKPEALSLLSSDVVEVLLYFLYSQSLPLSLTKDCANRCIAQAPECMTDFTQLCRDYVHRTALRNRIVKLVNKVHACAEEMVGAFHHNSVTTPSRFCYVIKLALRYASVAFIKLVEICVLYGEESSKLTREERLEILRYAKARLPIFLTQFIALLRCIKNDFSTVKPSDRNDIAAHVVPEIEILLNSLCNLMREARDSCNDIWAKWSNDGETPTENNCHWNPSTPDPARGEPHDGGKVLEASKEDLTRTLYAIFRERELVKFHSVHSQINAICIYLAQKKENFEEMALASKIRCVSRNLEQLIEELPVFLLRLEEIMVAVDDRFQWKDFKFCLQLAISQVCQTIHHLKEERSTLQKFFITLVDLIQSDEFYRSLLNLKLITKDKVTVTPDSGKEHGVEESESATGSCARDLSTSANVDDDDLGQVLTNSHGIPSDISSNDLNLVSNLCTPPKSKNSILAQNAAKLLFSPLHSDMVFEISNETESLEIPSHRVIVAARCDWFRRALLSGMKESIQKRIVIHDCSVAVFQQFLRYVYTGQFGTDVSEYLSELIALADRYEIDGLKSSCEQELALRHLDENSVIYLLSMADQFNARSLRRSCMEYIASNPGVMAKELFEELSPELQMEVYDITMWSKANRKVFSTTDELLTCPRYMLVPDSPTSSSSSTTSPLASPRSHTPQCRSSPKGEDSTVPFTLRANSHGHCSYSNGRRKQKHHRHSKSRLSLSAGNSTRDSEAEARPAHIILSDGSADGLGQEQSINCSARSTDSDQSQVWYAIPDPAFIQLRTDAASSDEENPKIIVYQLSSSVST</sequence>
<dbReference type="InterPro" id="IPR000210">
    <property type="entry name" value="BTB/POZ_dom"/>
</dbReference>
<keyword evidence="4" id="KW-1185">Reference proteome</keyword>
<feature type="compositionally biased region" description="Low complexity" evidence="1">
    <location>
        <begin position="835"/>
        <end position="852"/>
    </location>
</feature>
<dbReference type="SMART" id="SM00225">
    <property type="entry name" value="BTB"/>
    <property type="match status" value="1"/>
</dbReference>
<dbReference type="EMBL" id="CAJVCH010009284">
    <property type="protein sequence ID" value="CAG7666507.1"/>
    <property type="molecule type" value="Genomic_DNA"/>
</dbReference>
<evidence type="ECO:0000313" key="3">
    <source>
        <dbReference type="EMBL" id="CAG7666507.1"/>
    </source>
</evidence>
<name>A0A8J2NS44_9HEXA</name>
<organism evidence="3 4">
    <name type="scientific">Allacma fusca</name>
    <dbReference type="NCBI Taxonomy" id="39272"/>
    <lineage>
        <taxon>Eukaryota</taxon>
        <taxon>Metazoa</taxon>
        <taxon>Ecdysozoa</taxon>
        <taxon>Arthropoda</taxon>
        <taxon>Hexapoda</taxon>
        <taxon>Collembola</taxon>
        <taxon>Symphypleona</taxon>
        <taxon>Sminthuridae</taxon>
        <taxon>Allacma</taxon>
    </lineage>
</organism>
<dbReference type="OrthoDB" id="684045at2759"/>
<reference evidence="3" key="1">
    <citation type="submission" date="2021-06" db="EMBL/GenBank/DDBJ databases">
        <authorList>
            <person name="Hodson N. C."/>
            <person name="Mongue J. A."/>
            <person name="Jaron S. K."/>
        </authorList>
    </citation>
    <scope>NUCLEOTIDE SEQUENCE</scope>
</reference>
<feature type="compositionally biased region" description="Basic and acidic residues" evidence="1">
    <location>
        <begin position="565"/>
        <end position="575"/>
    </location>
</feature>
<feature type="domain" description="BTB" evidence="2">
    <location>
        <begin position="649"/>
        <end position="720"/>
    </location>
</feature>
<accession>A0A8J2NS44</accession>
<dbReference type="AlphaFoldDB" id="A0A8J2NS44"/>
<feature type="region of interest" description="Disordered" evidence="1">
    <location>
        <begin position="834"/>
        <end position="913"/>
    </location>
</feature>
<comment type="caution">
    <text evidence="3">The sequence shown here is derived from an EMBL/GenBank/DDBJ whole genome shotgun (WGS) entry which is preliminary data.</text>
</comment>
<protein>
    <recommendedName>
        <fullName evidence="2">BTB domain-containing protein</fullName>
    </recommendedName>
</protein>
<dbReference type="Proteomes" id="UP000708208">
    <property type="component" value="Unassembled WGS sequence"/>
</dbReference>
<evidence type="ECO:0000256" key="1">
    <source>
        <dbReference type="SAM" id="MobiDB-lite"/>
    </source>
</evidence>
<feature type="compositionally biased region" description="Basic residues" evidence="1">
    <location>
        <begin position="885"/>
        <end position="897"/>
    </location>
</feature>
<feature type="region of interest" description="Disordered" evidence="1">
    <location>
        <begin position="565"/>
        <end position="586"/>
    </location>
</feature>
<dbReference type="Pfam" id="PF00651">
    <property type="entry name" value="BTB"/>
    <property type="match status" value="1"/>
</dbReference>
<feature type="region of interest" description="Disordered" evidence="1">
    <location>
        <begin position="388"/>
        <end position="414"/>
    </location>
</feature>
<dbReference type="PANTHER" id="PTHR24413">
    <property type="entry name" value="SPECKLE-TYPE POZ PROTEIN"/>
    <property type="match status" value="1"/>
</dbReference>
<evidence type="ECO:0000259" key="2">
    <source>
        <dbReference type="PROSITE" id="PS50097"/>
    </source>
</evidence>
<feature type="compositionally biased region" description="Basic and acidic residues" evidence="1">
    <location>
        <begin position="405"/>
        <end position="414"/>
    </location>
</feature>
<proteinExistence type="predicted"/>
<dbReference type="PROSITE" id="PS50097">
    <property type="entry name" value="BTB"/>
    <property type="match status" value="1"/>
</dbReference>
<gene>
    <name evidence="3" type="ORF">AFUS01_LOCUS1676</name>
</gene>